<dbReference type="PROSITE" id="PS51462">
    <property type="entry name" value="NUDIX"/>
    <property type="match status" value="1"/>
</dbReference>
<evidence type="ECO:0000259" key="1">
    <source>
        <dbReference type="PROSITE" id="PS51462"/>
    </source>
</evidence>
<gene>
    <name evidence="2" type="ORF">SAMN05661091_2524</name>
</gene>
<reference evidence="2 3" key="1">
    <citation type="submission" date="2017-04" db="EMBL/GenBank/DDBJ databases">
        <authorList>
            <person name="Afonso C.L."/>
            <person name="Miller P.J."/>
            <person name="Scott M.A."/>
            <person name="Spackman E."/>
            <person name="Goraichik I."/>
            <person name="Dimitrov K.M."/>
            <person name="Suarez D.L."/>
            <person name="Swayne D.E."/>
        </authorList>
    </citation>
    <scope>NUCLEOTIDE SEQUENCE [LARGE SCALE GENOMIC DNA]</scope>
    <source>
        <strain evidence="2 3">N3/975</strain>
    </source>
</reference>
<dbReference type="Proteomes" id="UP000192940">
    <property type="component" value="Chromosome I"/>
</dbReference>
<sequence length="166" mass="19617">MEVRQMATAFLINDDKVLMMKKARSKLFNFEFWGGIGGHLEYEELNFPMKASYREIEEETGFKKSEIKNFKLKYILIENNCGEIRQQYVYFGETKHMNFISSDEGELYWIHKNELLNLHMSKIIKFTIEHYLENPNLDDILVGTITANNESNPQIQWATTKETVTF</sequence>
<dbReference type="AlphaFoldDB" id="A0A1X7HEH5"/>
<proteinExistence type="predicted"/>
<organism evidence="2 3">
    <name type="scientific">Paenibacillus uliginis N3/975</name>
    <dbReference type="NCBI Taxonomy" id="1313296"/>
    <lineage>
        <taxon>Bacteria</taxon>
        <taxon>Bacillati</taxon>
        <taxon>Bacillota</taxon>
        <taxon>Bacilli</taxon>
        <taxon>Bacillales</taxon>
        <taxon>Paenibacillaceae</taxon>
        <taxon>Paenibacillus</taxon>
    </lineage>
</organism>
<dbReference type="EMBL" id="LT840184">
    <property type="protein sequence ID" value="SMF84091.1"/>
    <property type="molecule type" value="Genomic_DNA"/>
</dbReference>
<dbReference type="InterPro" id="IPR000086">
    <property type="entry name" value="NUDIX_hydrolase_dom"/>
</dbReference>
<name>A0A1X7HEH5_9BACL</name>
<protein>
    <submittedName>
        <fullName evidence="2">NUDIX domain-containing protein</fullName>
    </submittedName>
</protein>
<evidence type="ECO:0000313" key="2">
    <source>
        <dbReference type="EMBL" id="SMF84091.1"/>
    </source>
</evidence>
<dbReference type="SUPFAM" id="SSF55811">
    <property type="entry name" value="Nudix"/>
    <property type="match status" value="1"/>
</dbReference>
<dbReference type="Pfam" id="PF00293">
    <property type="entry name" value="NUDIX"/>
    <property type="match status" value="1"/>
</dbReference>
<keyword evidence="3" id="KW-1185">Reference proteome</keyword>
<accession>A0A1X7HEH5</accession>
<dbReference type="STRING" id="1313296.SAMN05661091_2524"/>
<dbReference type="InterPro" id="IPR015797">
    <property type="entry name" value="NUDIX_hydrolase-like_dom_sf"/>
</dbReference>
<feature type="domain" description="Nudix hydrolase" evidence="1">
    <location>
        <begin position="2"/>
        <end position="132"/>
    </location>
</feature>
<evidence type="ECO:0000313" key="3">
    <source>
        <dbReference type="Proteomes" id="UP000192940"/>
    </source>
</evidence>
<dbReference type="Gene3D" id="3.90.79.10">
    <property type="entry name" value="Nucleoside Triphosphate Pyrophosphohydrolase"/>
    <property type="match status" value="1"/>
</dbReference>